<evidence type="ECO:0000256" key="1">
    <source>
        <dbReference type="SAM" id="MobiDB-lite"/>
    </source>
</evidence>
<reference evidence="2" key="1">
    <citation type="submission" date="2017-11" db="EMBL/GenBank/DDBJ databases">
        <authorList>
            <person name="Kajale S.C."/>
            <person name="Sharma A."/>
        </authorList>
    </citation>
    <scope>NUCLEOTIDE SEQUENCE</scope>
    <source>
        <strain evidence="2">LS1_42</strain>
    </source>
</reference>
<dbReference type="RefSeq" id="WP_148856766.1">
    <property type="nucleotide sequence ID" value="NZ_PHNJ01000002.1"/>
</dbReference>
<name>A0A8J8Q5V4_9EURY</name>
<comment type="caution">
    <text evidence="2">The sequence shown here is derived from an EMBL/GenBank/DDBJ whole genome shotgun (WGS) entry which is preliminary data.</text>
</comment>
<dbReference type="AlphaFoldDB" id="A0A8J8Q5V4"/>
<dbReference type="OrthoDB" id="204261at2157"/>
<organism evidence="2 3">
    <name type="scientific">Natronococcus pandeyae</name>
    <dbReference type="NCBI Taxonomy" id="2055836"/>
    <lineage>
        <taxon>Archaea</taxon>
        <taxon>Methanobacteriati</taxon>
        <taxon>Methanobacteriota</taxon>
        <taxon>Stenosarchaea group</taxon>
        <taxon>Halobacteria</taxon>
        <taxon>Halobacteriales</taxon>
        <taxon>Natrialbaceae</taxon>
        <taxon>Natronococcus</taxon>
    </lineage>
</organism>
<dbReference type="EMBL" id="PHNJ01000002">
    <property type="protein sequence ID" value="TYL39632.1"/>
    <property type="molecule type" value="Genomic_DNA"/>
</dbReference>
<feature type="compositionally biased region" description="Low complexity" evidence="1">
    <location>
        <begin position="94"/>
        <end position="105"/>
    </location>
</feature>
<accession>A0A8J8Q5V4</accession>
<keyword evidence="3" id="KW-1185">Reference proteome</keyword>
<feature type="compositionally biased region" description="Basic and acidic residues" evidence="1">
    <location>
        <begin position="130"/>
        <end position="146"/>
    </location>
</feature>
<evidence type="ECO:0000313" key="2">
    <source>
        <dbReference type="EMBL" id="TYL39632.1"/>
    </source>
</evidence>
<feature type="compositionally biased region" description="Polar residues" evidence="1">
    <location>
        <begin position="73"/>
        <end position="84"/>
    </location>
</feature>
<feature type="region of interest" description="Disordered" evidence="1">
    <location>
        <begin position="53"/>
        <end position="173"/>
    </location>
</feature>
<gene>
    <name evidence="2" type="ORF">CV102_04910</name>
</gene>
<proteinExistence type="predicted"/>
<evidence type="ECO:0000313" key="3">
    <source>
        <dbReference type="Proteomes" id="UP000766904"/>
    </source>
</evidence>
<protein>
    <submittedName>
        <fullName evidence="2">Uncharacterized protein</fullName>
    </submittedName>
</protein>
<dbReference type="Proteomes" id="UP000766904">
    <property type="component" value="Unassembled WGS sequence"/>
</dbReference>
<sequence>MRALQNCDFCAAEAVGTFEIVPPELEPTEAEQRRVVLCGDCKTQLSTLIEPLLARAGADRPDEDATEGPDSRPTPSESIQGESTQNDRTRDSDATSSDVAATDATGGITFEHERTASTTDDDSPTESPTDEPRNAASRTDEPKTDESAADEDAVENRSSADRTGSNPVPPAYGKVVRLLRNRTFPMERRAVASLAAGAYDLESHEVEAIIDYALEDGEFTESEGELRRP</sequence>